<organism evidence="2 3">
    <name type="scientific">Batillaria attramentaria</name>
    <dbReference type="NCBI Taxonomy" id="370345"/>
    <lineage>
        <taxon>Eukaryota</taxon>
        <taxon>Metazoa</taxon>
        <taxon>Spiralia</taxon>
        <taxon>Lophotrochozoa</taxon>
        <taxon>Mollusca</taxon>
        <taxon>Gastropoda</taxon>
        <taxon>Caenogastropoda</taxon>
        <taxon>Sorbeoconcha</taxon>
        <taxon>Cerithioidea</taxon>
        <taxon>Batillariidae</taxon>
        <taxon>Batillaria</taxon>
    </lineage>
</organism>
<name>A0ABD0JWQ9_9CAEN</name>
<keyword evidence="3" id="KW-1185">Reference proteome</keyword>
<dbReference type="Proteomes" id="UP001519460">
    <property type="component" value="Unassembled WGS sequence"/>
</dbReference>
<evidence type="ECO:0000313" key="2">
    <source>
        <dbReference type="EMBL" id="KAK7479085.1"/>
    </source>
</evidence>
<accession>A0ABD0JWQ9</accession>
<sequence length="413" mass="46045">MNYLPAWNSALPASFIFSSFQWPEQPSFADLVWSSLLHLFRVPFCHSLKHVDCSAVPDVERICWRERHGVVYFALQRMLGTLHHGPFRLFSHVTRTPQEKPCLELAFTPPQLFESATVFSKYVECMICLSIRCVDSRAGGDMGEIEKGNEEDFQPDPSDIGPADQSCSEPATFSSSAAAKKIRMSSSSPGPRWAILPIETAVDSLITCCEVHSRRYRTSGSHEDLGPSFIIALCTGMWVYDRAQQQGNLITIANWIGLCVVLELCSNPVNCGPDKIHTRSLGINNGLEVLRFLLVVFECTGNHRLGEGQRTWKGQRSEKGQIRGVGSISVIIGLDHSSPCVAFISRLLNTGAASFVAFPPLINESPVPWFSRDSRLLSTREHRLTACFTPRVQLSAPIRSDICAVYLETRRER</sequence>
<dbReference type="EMBL" id="JACVVK020000311">
    <property type="protein sequence ID" value="KAK7479085.1"/>
    <property type="molecule type" value="Genomic_DNA"/>
</dbReference>
<feature type="region of interest" description="Disordered" evidence="1">
    <location>
        <begin position="144"/>
        <end position="170"/>
    </location>
</feature>
<protein>
    <submittedName>
        <fullName evidence="2">Uncharacterized protein</fullName>
    </submittedName>
</protein>
<comment type="caution">
    <text evidence="2">The sequence shown here is derived from an EMBL/GenBank/DDBJ whole genome shotgun (WGS) entry which is preliminary data.</text>
</comment>
<evidence type="ECO:0000313" key="3">
    <source>
        <dbReference type="Proteomes" id="UP001519460"/>
    </source>
</evidence>
<proteinExistence type="predicted"/>
<evidence type="ECO:0000256" key="1">
    <source>
        <dbReference type="SAM" id="MobiDB-lite"/>
    </source>
</evidence>
<dbReference type="AlphaFoldDB" id="A0ABD0JWQ9"/>
<gene>
    <name evidence="2" type="ORF">BaRGS_00029677</name>
</gene>
<reference evidence="2 3" key="1">
    <citation type="journal article" date="2023" name="Sci. Data">
        <title>Genome assembly of the Korean intertidal mud-creeper Batillaria attramentaria.</title>
        <authorList>
            <person name="Patra A.K."/>
            <person name="Ho P.T."/>
            <person name="Jun S."/>
            <person name="Lee S.J."/>
            <person name="Kim Y."/>
            <person name="Won Y.J."/>
        </authorList>
    </citation>
    <scope>NUCLEOTIDE SEQUENCE [LARGE SCALE GENOMIC DNA]</scope>
    <source>
        <strain evidence="2">Wonlab-2016</strain>
    </source>
</reference>